<organism evidence="2 3">
    <name type="scientific">Allostreptomyces psammosilenae</name>
    <dbReference type="NCBI Taxonomy" id="1892865"/>
    <lineage>
        <taxon>Bacteria</taxon>
        <taxon>Bacillati</taxon>
        <taxon>Actinomycetota</taxon>
        <taxon>Actinomycetes</taxon>
        <taxon>Kitasatosporales</taxon>
        <taxon>Streptomycetaceae</taxon>
        <taxon>Allostreptomyces</taxon>
    </lineage>
</organism>
<dbReference type="RefSeq" id="WP_179815123.1">
    <property type="nucleotide sequence ID" value="NZ_JACBZD010000001.1"/>
</dbReference>
<protein>
    <submittedName>
        <fullName evidence="2">Uncharacterized protein</fullName>
    </submittedName>
</protein>
<keyword evidence="3" id="KW-1185">Reference proteome</keyword>
<evidence type="ECO:0000313" key="2">
    <source>
        <dbReference type="EMBL" id="NYI06559.1"/>
    </source>
</evidence>
<reference evidence="2 3" key="1">
    <citation type="submission" date="2020-07" db="EMBL/GenBank/DDBJ databases">
        <title>Sequencing the genomes of 1000 actinobacteria strains.</title>
        <authorList>
            <person name="Klenk H.-P."/>
        </authorList>
    </citation>
    <scope>NUCLEOTIDE SEQUENCE [LARGE SCALE GENOMIC DNA]</scope>
    <source>
        <strain evidence="2 3">DSM 42178</strain>
    </source>
</reference>
<evidence type="ECO:0000256" key="1">
    <source>
        <dbReference type="SAM" id="MobiDB-lite"/>
    </source>
</evidence>
<dbReference type="Proteomes" id="UP000567795">
    <property type="component" value="Unassembled WGS sequence"/>
</dbReference>
<proteinExistence type="predicted"/>
<name>A0A852ZWG8_9ACTN</name>
<gene>
    <name evidence="2" type="ORF">FHU37_003502</name>
</gene>
<accession>A0A852ZWG8</accession>
<dbReference type="Gene3D" id="1.10.287.1060">
    <property type="entry name" value="ESAT-6-like"/>
    <property type="match status" value="1"/>
</dbReference>
<evidence type="ECO:0000313" key="3">
    <source>
        <dbReference type="Proteomes" id="UP000567795"/>
    </source>
</evidence>
<dbReference type="AlphaFoldDB" id="A0A852ZWG8"/>
<feature type="region of interest" description="Disordered" evidence="1">
    <location>
        <begin position="1"/>
        <end position="48"/>
    </location>
</feature>
<sequence>MSRLQDVMRGGEPTPPSGGEGATGDASPGGSDIIAAMRGNGDGSRPDGDVATVLRALDDGGAPSASETITVAPWVLESCRQASAEIEGAFRAAAGKAEAETETASAELAGWASGGALTTVAERWSEKVNHLYATLVRVSDNFASTQGQYFAVDQGIADGMTPGVGG</sequence>
<dbReference type="EMBL" id="JACBZD010000001">
    <property type="protein sequence ID" value="NYI06559.1"/>
    <property type="molecule type" value="Genomic_DNA"/>
</dbReference>
<comment type="caution">
    <text evidence="2">The sequence shown here is derived from an EMBL/GenBank/DDBJ whole genome shotgun (WGS) entry which is preliminary data.</text>
</comment>